<feature type="transmembrane region" description="Helical" evidence="1">
    <location>
        <begin position="126"/>
        <end position="146"/>
    </location>
</feature>
<evidence type="ECO:0000313" key="3">
    <source>
        <dbReference type="Proteomes" id="UP001367508"/>
    </source>
</evidence>
<proteinExistence type="predicted"/>
<organism evidence="2 3">
    <name type="scientific">Canavalia gladiata</name>
    <name type="common">Sword bean</name>
    <name type="synonym">Dolichos gladiatus</name>
    <dbReference type="NCBI Taxonomy" id="3824"/>
    <lineage>
        <taxon>Eukaryota</taxon>
        <taxon>Viridiplantae</taxon>
        <taxon>Streptophyta</taxon>
        <taxon>Embryophyta</taxon>
        <taxon>Tracheophyta</taxon>
        <taxon>Spermatophyta</taxon>
        <taxon>Magnoliopsida</taxon>
        <taxon>eudicotyledons</taxon>
        <taxon>Gunneridae</taxon>
        <taxon>Pentapetalae</taxon>
        <taxon>rosids</taxon>
        <taxon>fabids</taxon>
        <taxon>Fabales</taxon>
        <taxon>Fabaceae</taxon>
        <taxon>Papilionoideae</taxon>
        <taxon>50 kb inversion clade</taxon>
        <taxon>NPAAA clade</taxon>
        <taxon>indigoferoid/millettioid clade</taxon>
        <taxon>Phaseoleae</taxon>
        <taxon>Canavalia</taxon>
    </lineage>
</organism>
<dbReference type="Proteomes" id="UP001367508">
    <property type="component" value="Unassembled WGS sequence"/>
</dbReference>
<name>A0AAN9KYJ5_CANGL</name>
<accession>A0AAN9KYJ5</accession>
<keyword evidence="1" id="KW-0812">Transmembrane</keyword>
<dbReference type="AlphaFoldDB" id="A0AAN9KYJ5"/>
<gene>
    <name evidence="2" type="ORF">VNO77_27274</name>
</gene>
<reference evidence="2 3" key="1">
    <citation type="submission" date="2024-01" db="EMBL/GenBank/DDBJ databases">
        <title>The genomes of 5 underutilized Papilionoideae crops provide insights into root nodulation and disease resistanc.</title>
        <authorList>
            <person name="Jiang F."/>
        </authorList>
    </citation>
    <scope>NUCLEOTIDE SEQUENCE [LARGE SCALE GENOMIC DNA]</scope>
    <source>
        <strain evidence="2">LVBAO_FW01</strain>
        <tissue evidence="2">Leaves</tissue>
    </source>
</reference>
<protein>
    <submittedName>
        <fullName evidence="2">Uncharacterized protein</fullName>
    </submittedName>
</protein>
<comment type="caution">
    <text evidence="2">The sequence shown here is derived from an EMBL/GenBank/DDBJ whole genome shotgun (WGS) entry which is preliminary data.</text>
</comment>
<keyword evidence="1" id="KW-1133">Transmembrane helix</keyword>
<keyword evidence="3" id="KW-1185">Reference proteome</keyword>
<keyword evidence="1" id="KW-0472">Membrane</keyword>
<dbReference type="EMBL" id="JAYMYQ010000006">
    <property type="protein sequence ID" value="KAK7323783.1"/>
    <property type="molecule type" value="Genomic_DNA"/>
</dbReference>
<evidence type="ECO:0000256" key="1">
    <source>
        <dbReference type="SAM" id="Phobius"/>
    </source>
</evidence>
<evidence type="ECO:0000313" key="2">
    <source>
        <dbReference type="EMBL" id="KAK7323783.1"/>
    </source>
</evidence>
<sequence length="219" mass="24538">MWRCRFTNFRRTWNHLELVIVFSKQRRTGLNSDESYQSPIKILGRRNLKLLDRRVLCLELVTLKETSLRTPLEAAHQGSGSIEFSVTETKFKSIHFMKSKEKAADARNGEHACHFRKYTYGRQVEVITVVISALLSLAGLLAPTVVTKPSELLGGGGLESKALLMLLSNMHVDKSKRNSVKGGAWEGCPDASRLIWLERGLRRLGVTHLVACGAHVRGT</sequence>